<reference evidence="8" key="1">
    <citation type="submission" date="2016-09" db="EMBL/GenBank/DDBJ databases">
        <authorList>
            <person name="Koehorst J."/>
        </authorList>
    </citation>
    <scope>NUCLEOTIDE SEQUENCE [LARGE SCALE GENOMIC DNA]</scope>
</reference>
<dbReference type="Gene3D" id="1.10.940.10">
    <property type="entry name" value="NusB-like"/>
    <property type="match status" value="1"/>
</dbReference>
<dbReference type="GO" id="GO:0006355">
    <property type="term" value="P:regulation of DNA-templated transcription"/>
    <property type="evidence" value="ECO:0007669"/>
    <property type="project" value="InterPro"/>
</dbReference>
<feature type="active site" description="Nucleophile" evidence="5">
    <location>
        <position position="366"/>
    </location>
</feature>
<comment type="similarity">
    <text evidence="5">Belongs to the class I-like SAM-binding methyltransferase superfamily. RsmB/NOP family.</text>
</comment>
<dbReference type="PATRIC" id="fig|1679444.3.peg.2256"/>
<evidence type="ECO:0000313" key="8">
    <source>
        <dbReference type="Proteomes" id="UP000176204"/>
    </source>
</evidence>
<dbReference type="AlphaFoldDB" id="A0A1C7PDD1"/>
<evidence type="ECO:0000256" key="5">
    <source>
        <dbReference type="PROSITE-ProRule" id="PRU01023"/>
    </source>
</evidence>
<dbReference type="RefSeq" id="WP_067773791.1">
    <property type="nucleotide sequence ID" value="NZ_LIGX01000014.1"/>
</dbReference>
<dbReference type="Gene3D" id="3.40.50.150">
    <property type="entry name" value="Vaccinia Virus protein VP39"/>
    <property type="match status" value="1"/>
</dbReference>
<evidence type="ECO:0000256" key="3">
    <source>
        <dbReference type="ARBA" id="ARBA00022691"/>
    </source>
</evidence>
<keyword evidence="8" id="KW-1185">Reference proteome</keyword>
<dbReference type="Gene3D" id="3.30.70.1170">
    <property type="entry name" value="Sun protein, domain 3"/>
    <property type="match status" value="1"/>
</dbReference>
<dbReference type="EMBL" id="LT629973">
    <property type="protein sequence ID" value="SEH74610.1"/>
    <property type="molecule type" value="Genomic_DNA"/>
</dbReference>
<keyword evidence="2 5" id="KW-0808">Transferase</keyword>
<gene>
    <name evidence="7" type="ORF">PYTT_0406</name>
</gene>
<feature type="domain" description="SAM-dependent MTase RsmB/NOP-type" evidence="6">
    <location>
        <begin position="150"/>
        <end position="414"/>
    </location>
</feature>
<dbReference type="SUPFAM" id="SSF48013">
    <property type="entry name" value="NusB-like"/>
    <property type="match status" value="1"/>
</dbReference>
<dbReference type="GO" id="GO:0003723">
    <property type="term" value="F:RNA binding"/>
    <property type="evidence" value="ECO:0007669"/>
    <property type="project" value="UniProtKB-UniRule"/>
</dbReference>
<dbReference type="SUPFAM" id="SSF53335">
    <property type="entry name" value="S-adenosyl-L-methionine-dependent methyltransferases"/>
    <property type="match status" value="1"/>
</dbReference>
<keyword evidence="1 5" id="KW-0489">Methyltransferase</keyword>
<keyword evidence="4 5" id="KW-0694">RNA-binding</keyword>
<dbReference type="KEGG" id="agl:PYTT_0406"/>
<evidence type="ECO:0000259" key="6">
    <source>
        <dbReference type="PROSITE" id="PS51686"/>
    </source>
</evidence>
<accession>A0A1C7PDD1</accession>
<dbReference type="InterPro" id="IPR001678">
    <property type="entry name" value="MeTrfase_RsmB-F_NOP2_dom"/>
</dbReference>
<name>A0A1C7PDD1_9BACT</name>
<dbReference type="PANTHER" id="PTHR22807">
    <property type="entry name" value="NOP2 YEAST -RELATED NOL1/NOP2/FMU SUN DOMAIN-CONTAINING"/>
    <property type="match status" value="1"/>
</dbReference>
<dbReference type="STRING" id="1679444.PYTT_0406"/>
<protein>
    <submittedName>
        <fullName evidence="7">S-adenosyl-l-methionine-dependent methyltransferase</fullName>
    </submittedName>
</protein>
<evidence type="ECO:0000256" key="1">
    <source>
        <dbReference type="ARBA" id="ARBA00022603"/>
    </source>
</evidence>
<dbReference type="GO" id="GO:0008173">
    <property type="term" value="F:RNA methyltransferase activity"/>
    <property type="evidence" value="ECO:0007669"/>
    <property type="project" value="InterPro"/>
</dbReference>
<feature type="binding site" evidence="5">
    <location>
        <begin position="243"/>
        <end position="249"/>
    </location>
    <ligand>
        <name>S-adenosyl-L-methionine</name>
        <dbReference type="ChEBI" id="CHEBI:59789"/>
    </ligand>
</feature>
<sequence length="414" mass="45730">MKNAPRTGARQIAAECLSRWSTGHAFAETLVARHTADAGLGPSDRALVQAIVYGTLRNKTWLEHIIRTLRPSPLDTPLHILTLVGLSQIFILGQADHIAVSETVKLVPQRVRGVVNGILRNAARRKQELIRERDTLPLPVRYSIPEWLVRRWQATYGKPETAAMLAWNNRPPVLHARGNALRPLDTVPDTLVPLEGIPGWYTLTGAIPRAAVENGSLYIADPSTRYCIGLLAPQPGERILDACAAPGGKSAAILSATGGKAILTSTDMHEHRLPKLLENLRKQGADHIDIRAHDWTQPCPPEWQQAYDAVILDVPCSNTGVIRKRIDVPWRLTPEEITRLSDLQHTILTCAAKAVKPGGRIVYSTCSIDPEENRAVIDRYLSEHPDCTLVQDHLALPHREQADGAYAALLHKRN</sequence>
<dbReference type="Proteomes" id="UP000176204">
    <property type="component" value="Chromosome I"/>
</dbReference>
<evidence type="ECO:0000256" key="2">
    <source>
        <dbReference type="ARBA" id="ARBA00022679"/>
    </source>
</evidence>
<dbReference type="OrthoDB" id="9810297at2"/>
<dbReference type="PROSITE" id="PS51686">
    <property type="entry name" value="SAM_MT_RSMB_NOP"/>
    <property type="match status" value="1"/>
</dbReference>
<dbReference type="InterPro" id="IPR049560">
    <property type="entry name" value="MeTrfase_RsmB-F_NOP2_cat"/>
</dbReference>
<keyword evidence="3 5" id="KW-0949">S-adenosyl-L-methionine</keyword>
<dbReference type="InterPro" id="IPR006027">
    <property type="entry name" value="NusB_RsmB_TIM44"/>
</dbReference>
<dbReference type="InterPro" id="IPR029063">
    <property type="entry name" value="SAM-dependent_MTases_sf"/>
</dbReference>
<dbReference type="GO" id="GO:0001510">
    <property type="term" value="P:RNA methylation"/>
    <property type="evidence" value="ECO:0007669"/>
    <property type="project" value="InterPro"/>
</dbReference>
<organism evidence="7 8">
    <name type="scientific">Akkermansia glycaniphila</name>
    <dbReference type="NCBI Taxonomy" id="1679444"/>
    <lineage>
        <taxon>Bacteria</taxon>
        <taxon>Pseudomonadati</taxon>
        <taxon>Verrucomicrobiota</taxon>
        <taxon>Verrucomicrobiia</taxon>
        <taxon>Verrucomicrobiales</taxon>
        <taxon>Akkermansiaceae</taxon>
        <taxon>Akkermansia</taxon>
    </lineage>
</organism>
<dbReference type="Pfam" id="PF01189">
    <property type="entry name" value="Methyltr_RsmB-F"/>
    <property type="match status" value="1"/>
</dbReference>
<dbReference type="CDD" id="cd02440">
    <property type="entry name" value="AdoMet_MTases"/>
    <property type="match status" value="1"/>
</dbReference>
<dbReference type="Pfam" id="PF01029">
    <property type="entry name" value="NusB"/>
    <property type="match status" value="1"/>
</dbReference>
<feature type="binding site" evidence="5">
    <location>
        <position position="294"/>
    </location>
    <ligand>
        <name>S-adenosyl-L-methionine</name>
        <dbReference type="ChEBI" id="CHEBI:59789"/>
    </ligand>
</feature>
<evidence type="ECO:0000256" key="4">
    <source>
        <dbReference type="ARBA" id="ARBA00022884"/>
    </source>
</evidence>
<evidence type="ECO:0000313" key="7">
    <source>
        <dbReference type="EMBL" id="SEH74610.1"/>
    </source>
</evidence>
<dbReference type="PRINTS" id="PR02008">
    <property type="entry name" value="RCMTFAMILY"/>
</dbReference>
<dbReference type="PANTHER" id="PTHR22807:SF53">
    <property type="entry name" value="RIBOSOMAL RNA SMALL SUBUNIT METHYLTRANSFERASE B-RELATED"/>
    <property type="match status" value="1"/>
</dbReference>
<feature type="binding site" evidence="5">
    <location>
        <position position="267"/>
    </location>
    <ligand>
        <name>S-adenosyl-L-methionine</name>
        <dbReference type="ChEBI" id="CHEBI:59789"/>
    </ligand>
</feature>
<proteinExistence type="inferred from homology"/>
<dbReference type="InterPro" id="IPR035926">
    <property type="entry name" value="NusB-like_sf"/>
</dbReference>
<dbReference type="InterPro" id="IPR023267">
    <property type="entry name" value="RCMT"/>
</dbReference>
<feature type="binding site" evidence="5">
    <location>
        <position position="313"/>
    </location>
    <ligand>
        <name>S-adenosyl-L-methionine</name>
        <dbReference type="ChEBI" id="CHEBI:59789"/>
    </ligand>
</feature>